<keyword evidence="4" id="KW-0067">ATP-binding</keyword>
<dbReference type="GO" id="GO:0005524">
    <property type="term" value="F:ATP binding"/>
    <property type="evidence" value="ECO:0007669"/>
    <property type="project" value="UniProtKB-KW"/>
</dbReference>
<dbReference type="CDD" id="cd18787">
    <property type="entry name" value="SF2_C_DEAD"/>
    <property type="match status" value="1"/>
</dbReference>
<dbReference type="CDD" id="cd00268">
    <property type="entry name" value="DEADc"/>
    <property type="match status" value="1"/>
</dbReference>
<sequence>MLFLSNCQLYTNFQLKSNLFISSLCSKRTFNTSGTLLLNSKRAVFRKRNSVGQKTRQPPTKQTLPRYHGSNTPSGSFSVDKFKINNNLKSLNSTRQQKRQIPTNKYIKPSIPVSKKTRGHIPAKFKLLPIESDVKLTENKHQNASENTTNDLSNKQKSSRQENLELLNLKGKSTKLDSLHLEHLTFESMNLRQEVLEAISQGPLKEVDPLRPTEIQALTIPEILNSERQHILCAAETGSGKTLAYLLPIINKIKDQEIKARPFPSMIDGNEDKKLEQTLLKSSIRQLNRPRAIVLLPSRELVEQVLSVSKHLSHFAKFRSIAITSHKNRRFVRKTLLMPTDLVVATPAGLIEYIEGKNISLSETRYLVIDEADTMFNKGFDEDVSSIIEQVKRSNLTQDNRPYQVIVVTATLPKTVNEMLSKELPFMKRITSHSLHKSLPNLSHNFIDLKQFNYNKLEAILQILKTYSTSASTMIFCNRKLTAERLEAFLHSKSLPVIGLYGDIDDRTTKLESFRNQEPHAKILVCTDLASRGFDTTFVDHVILFDFPTTVVDFLHRVGRTARAGKRGKATYFISKKNRELAERIKRNIRDRRVLS</sequence>
<accession>A0A9N8WEQ1</accession>
<dbReference type="GO" id="GO:0016787">
    <property type="term" value="F:hydrolase activity"/>
    <property type="evidence" value="ECO:0007669"/>
    <property type="project" value="UniProtKB-KW"/>
</dbReference>
<dbReference type="EMBL" id="CAJVPP010000480">
    <property type="protein sequence ID" value="CAG8486663.1"/>
    <property type="molecule type" value="Genomic_DNA"/>
</dbReference>
<feature type="region of interest" description="Disordered" evidence="5">
    <location>
        <begin position="139"/>
        <end position="160"/>
    </location>
</feature>
<organism evidence="8 9">
    <name type="scientific">Funneliformis mosseae</name>
    <name type="common">Endomycorrhizal fungus</name>
    <name type="synonym">Glomus mosseae</name>
    <dbReference type="NCBI Taxonomy" id="27381"/>
    <lineage>
        <taxon>Eukaryota</taxon>
        <taxon>Fungi</taxon>
        <taxon>Fungi incertae sedis</taxon>
        <taxon>Mucoromycota</taxon>
        <taxon>Glomeromycotina</taxon>
        <taxon>Glomeromycetes</taxon>
        <taxon>Glomerales</taxon>
        <taxon>Glomeraceae</taxon>
        <taxon>Funneliformis</taxon>
    </lineage>
</organism>
<evidence type="ECO:0000259" key="7">
    <source>
        <dbReference type="PROSITE" id="PS51194"/>
    </source>
</evidence>
<feature type="region of interest" description="Disordered" evidence="5">
    <location>
        <begin position="48"/>
        <end position="80"/>
    </location>
</feature>
<feature type="compositionally biased region" description="Polar residues" evidence="5">
    <location>
        <begin position="144"/>
        <end position="156"/>
    </location>
</feature>
<comment type="caution">
    <text evidence="8">The sequence shown here is derived from an EMBL/GenBank/DDBJ whole genome shotgun (WGS) entry which is preliminary data.</text>
</comment>
<dbReference type="PROSITE" id="PS51194">
    <property type="entry name" value="HELICASE_CTER"/>
    <property type="match status" value="1"/>
</dbReference>
<evidence type="ECO:0000256" key="2">
    <source>
        <dbReference type="ARBA" id="ARBA00022801"/>
    </source>
</evidence>
<dbReference type="GO" id="GO:0003676">
    <property type="term" value="F:nucleic acid binding"/>
    <property type="evidence" value="ECO:0007669"/>
    <property type="project" value="InterPro"/>
</dbReference>
<evidence type="ECO:0000313" key="8">
    <source>
        <dbReference type="EMBL" id="CAG8486663.1"/>
    </source>
</evidence>
<dbReference type="Pfam" id="PF00271">
    <property type="entry name" value="Helicase_C"/>
    <property type="match status" value="1"/>
</dbReference>
<keyword evidence="1" id="KW-0547">Nucleotide-binding</keyword>
<evidence type="ECO:0000313" key="9">
    <source>
        <dbReference type="Proteomes" id="UP000789375"/>
    </source>
</evidence>
<feature type="domain" description="Helicase ATP-binding" evidence="6">
    <location>
        <begin position="222"/>
        <end position="430"/>
    </location>
</feature>
<keyword evidence="2" id="KW-0378">Hydrolase</keyword>
<dbReference type="InterPro" id="IPR044742">
    <property type="entry name" value="DEAD/DEAH_RhlB"/>
</dbReference>
<dbReference type="InterPro" id="IPR027417">
    <property type="entry name" value="P-loop_NTPase"/>
</dbReference>
<gene>
    <name evidence="8" type="ORF">FMOSSE_LOCUS3309</name>
</gene>
<feature type="compositionally biased region" description="Polar residues" evidence="5">
    <location>
        <begin position="50"/>
        <end position="77"/>
    </location>
</feature>
<evidence type="ECO:0000256" key="4">
    <source>
        <dbReference type="ARBA" id="ARBA00022840"/>
    </source>
</evidence>
<dbReference type="PANTHER" id="PTHR47960">
    <property type="entry name" value="DEAD-BOX ATP-DEPENDENT RNA HELICASE 50"/>
    <property type="match status" value="1"/>
</dbReference>
<dbReference type="AlphaFoldDB" id="A0A9N8WEQ1"/>
<evidence type="ECO:0000256" key="3">
    <source>
        <dbReference type="ARBA" id="ARBA00022806"/>
    </source>
</evidence>
<dbReference type="PROSITE" id="PS51192">
    <property type="entry name" value="HELICASE_ATP_BIND_1"/>
    <property type="match status" value="1"/>
</dbReference>
<dbReference type="SMART" id="SM00487">
    <property type="entry name" value="DEXDc"/>
    <property type="match status" value="1"/>
</dbReference>
<dbReference type="Proteomes" id="UP000789375">
    <property type="component" value="Unassembled WGS sequence"/>
</dbReference>
<dbReference type="SMART" id="SM00490">
    <property type="entry name" value="HELICc"/>
    <property type="match status" value="1"/>
</dbReference>
<dbReference type="SUPFAM" id="SSF52540">
    <property type="entry name" value="P-loop containing nucleoside triphosphate hydrolases"/>
    <property type="match status" value="1"/>
</dbReference>
<dbReference type="Pfam" id="PF00270">
    <property type="entry name" value="DEAD"/>
    <property type="match status" value="1"/>
</dbReference>
<evidence type="ECO:0000259" key="6">
    <source>
        <dbReference type="PROSITE" id="PS51192"/>
    </source>
</evidence>
<dbReference type="InterPro" id="IPR011545">
    <property type="entry name" value="DEAD/DEAH_box_helicase_dom"/>
</dbReference>
<name>A0A9N8WEQ1_FUNMO</name>
<keyword evidence="3" id="KW-0347">Helicase</keyword>
<feature type="domain" description="Helicase C-terminal" evidence="7">
    <location>
        <begin position="456"/>
        <end position="596"/>
    </location>
</feature>
<dbReference type="InterPro" id="IPR014001">
    <property type="entry name" value="Helicase_ATP-bd"/>
</dbReference>
<evidence type="ECO:0000256" key="5">
    <source>
        <dbReference type="SAM" id="MobiDB-lite"/>
    </source>
</evidence>
<keyword evidence="9" id="KW-1185">Reference proteome</keyword>
<reference evidence="8" key="1">
    <citation type="submission" date="2021-06" db="EMBL/GenBank/DDBJ databases">
        <authorList>
            <person name="Kallberg Y."/>
            <person name="Tangrot J."/>
            <person name="Rosling A."/>
        </authorList>
    </citation>
    <scope>NUCLEOTIDE SEQUENCE</scope>
    <source>
        <strain evidence="8">87-6 pot B 2015</strain>
    </source>
</reference>
<proteinExistence type="predicted"/>
<evidence type="ECO:0000256" key="1">
    <source>
        <dbReference type="ARBA" id="ARBA00022741"/>
    </source>
</evidence>
<dbReference type="InterPro" id="IPR001650">
    <property type="entry name" value="Helicase_C-like"/>
</dbReference>
<dbReference type="GO" id="GO:0004386">
    <property type="term" value="F:helicase activity"/>
    <property type="evidence" value="ECO:0007669"/>
    <property type="project" value="UniProtKB-KW"/>
</dbReference>
<dbReference type="Gene3D" id="3.40.50.300">
    <property type="entry name" value="P-loop containing nucleotide triphosphate hydrolases"/>
    <property type="match status" value="2"/>
</dbReference>
<protein>
    <submittedName>
        <fullName evidence="8">5831_t:CDS:1</fullName>
    </submittedName>
</protein>